<keyword evidence="3" id="KW-1185">Reference proteome</keyword>
<gene>
    <name evidence="2" type="ORF">BOTBODRAFT_273753</name>
</gene>
<reference evidence="3" key="1">
    <citation type="journal article" date="2014" name="Proc. Natl. Acad. Sci. U.S.A.">
        <title>Extensive sampling of basidiomycete genomes demonstrates inadequacy of the white-rot/brown-rot paradigm for wood decay fungi.</title>
        <authorList>
            <person name="Riley R."/>
            <person name="Salamov A.A."/>
            <person name="Brown D.W."/>
            <person name="Nagy L.G."/>
            <person name="Floudas D."/>
            <person name="Held B.W."/>
            <person name="Levasseur A."/>
            <person name="Lombard V."/>
            <person name="Morin E."/>
            <person name="Otillar R."/>
            <person name="Lindquist E.A."/>
            <person name="Sun H."/>
            <person name="LaButti K.M."/>
            <person name="Schmutz J."/>
            <person name="Jabbour D."/>
            <person name="Luo H."/>
            <person name="Baker S.E."/>
            <person name="Pisabarro A.G."/>
            <person name="Walton J.D."/>
            <person name="Blanchette R.A."/>
            <person name="Henrissat B."/>
            <person name="Martin F."/>
            <person name="Cullen D."/>
            <person name="Hibbett D.S."/>
            <person name="Grigoriev I.V."/>
        </authorList>
    </citation>
    <scope>NUCLEOTIDE SEQUENCE [LARGE SCALE GENOMIC DNA]</scope>
    <source>
        <strain evidence="3">FD-172 SS1</strain>
    </source>
</reference>
<dbReference type="Proteomes" id="UP000027195">
    <property type="component" value="Unassembled WGS sequence"/>
</dbReference>
<protein>
    <submittedName>
        <fullName evidence="2">Uncharacterized protein</fullName>
    </submittedName>
</protein>
<sequence length="146" mass="16782">MFYFFFSRFDYHPFCPFFFFFYRNEPSIFTGVYFMLLLSSSLFFPFSLSIMSLFLPPHPSPPPPVRRTCMHLPPAQQHYVYHAPAQYSIPHQIADSCVRLGSVISPRSIRSRPFLPVASLSPSPLSLPVPVPVPVSHGCLTHFKNR</sequence>
<evidence type="ECO:0000256" key="1">
    <source>
        <dbReference type="SAM" id="Phobius"/>
    </source>
</evidence>
<evidence type="ECO:0000313" key="2">
    <source>
        <dbReference type="EMBL" id="KDQ15828.1"/>
    </source>
</evidence>
<dbReference type="EMBL" id="KL198030">
    <property type="protein sequence ID" value="KDQ15828.1"/>
    <property type="molecule type" value="Genomic_DNA"/>
</dbReference>
<accession>A0A067MJB6</accession>
<keyword evidence="1" id="KW-0472">Membrane</keyword>
<proteinExistence type="predicted"/>
<keyword evidence="1" id="KW-0812">Transmembrane</keyword>
<keyword evidence="1" id="KW-1133">Transmembrane helix</keyword>
<dbReference type="InParanoid" id="A0A067MJB6"/>
<evidence type="ECO:0000313" key="3">
    <source>
        <dbReference type="Proteomes" id="UP000027195"/>
    </source>
</evidence>
<dbReference type="HOGENOM" id="CLU_1777130_0_0_1"/>
<feature type="transmembrane region" description="Helical" evidence="1">
    <location>
        <begin position="32"/>
        <end position="55"/>
    </location>
</feature>
<name>A0A067MJB6_BOTB1</name>
<dbReference type="AlphaFoldDB" id="A0A067MJB6"/>
<organism evidence="2 3">
    <name type="scientific">Botryobasidium botryosum (strain FD-172 SS1)</name>
    <dbReference type="NCBI Taxonomy" id="930990"/>
    <lineage>
        <taxon>Eukaryota</taxon>
        <taxon>Fungi</taxon>
        <taxon>Dikarya</taxon>
        <taxon>Basidiomycota</taxon>
        <taxon>Agaricomycotina</taxon>
        <taxon>Agaricomycetes</taxon>
        <taxon>Cantharellales</taxon>
        <taxon>Botryobasidiaceae</taxon>
        <taxon>Botryobasidium</taxon>
    </lineage>
</organism>